<evidence type="ECO:0000259" key="1">
    <source>
        <dbReference type="Pfam" id="PF13403"/>
    </source>
</evidence>
<feature type="domain" description="Hedgehog/Intein (Hint)" evidence="1">
    <location>
        <begin position="187"/>
        <end position="333"/>
    </location>
</feature>
<comment type="caution">
    <text evidence="2">The sequence shown here is derived from an EMBL/GenBank/DDBJ whole genome shotgun (WGS) entry which is preliminary data.</text>
</comment>
<name>A0ABT8D476_9RHOB</name>
<evidence type="ECO:0000313" key="3">
    <source>
        <dbReference type="Proteomes" id="UP001243846"/>
    </source>
</evidence>
<dbReference type="Gene3D" id="2.170.16.10">
    <property type="entry name" value="Hedgehog/Intein (Hint) domain"/>
    <property type="match status" value="1"/>
</dbReference>
<dbReference type="Pfam" id="PF13403">
    <property type="entry name" value="Hint_2"/>
    <property type="match status" value="1"/>
</dbReference>
<keyword evidence="3" id="KW-1185">Reference proteome</keyword>
<dbReference type="SUPFAM" id="SSF51294">
    <property type="entry name" value="Hedgehog/intein (Hint) domain"/>
    <property type="match status" value="1"/>
</dbReference>
<dbReference type="EMBL" id="JAUFRC010000001">
    <property type="protein sequence ID" value="MDN3711604.1"/>
    <property type="molecule type" value="Genomic_DNA"/>
</dbReference>
<protein>
    <submittedName>
        <fullName evidence="2">Hint domain-containing protein</fullName>
    </submittedName>
</protein>
<gene>
    <name evidence="2" type="ORF">QWZ10_06825</name>
</gene>
<proteinExistence type="predicted"/>
<organism evidence="2 3">
    <name type="scientific">Paracoccus cavernae</name>
    <dbReference type="NCBI Taxonomy" id="1571207"/>
    <lineage>
        <taxon>Bacteria</taxon>
        <taxon>Pseudomonadati</taxon>
        <taxon>Pseudomonadota</taxon>
        <taxon>Alphaproteobacteria</taxon>
        <taxon>Rhodobacterales</taxon>
        <taxon>Paracoccaceae</taxon>
        <taxon>Paracoccus</taxon>
    </lineage>
</organism>
<dbReference type="InterPro" id="IPR028992">
    <property type="entry name" value="Hedgehog/Intein_dom"/>
</dbReference>
<sequence length="390" mass="41656">MALITALDPGISLDVNLELVNTGNLDLLNAFGSAETVSSYDTGAGDKSLQSGEELGVSTVEGTSLSGTYLGDVTLSTLNTTILNVPLVASLAVKINPIEGELYQSDTGELYMISEEPVNDARISVTATLTVLGVPTTISLPLGDLDAWLRTFPVAGDLLAGVTNLTQLVLDTVVVSMDYDPAGTMIVCFTRGTLIETEYGLRAIEDLKAGDRVYTRDNGLKPISWIGASKLTGAALAAKANLRPIRIKAGALAPKVPSADLMVSPQHRILVRSKLAQRMFGTDEVLVAAKQLLQIEGIDIVEGLSEVEYFHMLFDQHEIVLSNGAETESLYTGKQALKSLGAAAREEIFAIFPELMGAEDVAQGARMLLSGRQARRLAVRHVQNNRDLVM</sequence>
<reference evidence="3" key="1">
    <citation type="journal article" date="2019" name="Int. J. Syst. Evol. Microbiol.">
        <title>The Global Catalogue of Microorganisms (GCM) 10K type strain sequencing project: providing services to taxonomists for standard genome sequencing and annotation.</title>
        <authorList>
            <consortium name="The Broad Institute Genomics Platform"/>
            <consortium name="The Broad Institute Genome Sequencing Center for Infectious Disease"/>
            <person name="Wu L."/>
            <person name="Ma J."/>
        </authorList>
    </citation>
    <scope>NUCLEOTIDE SEQUENCE [LARGE SCALE GENOMIC DNA]</scope>
    <source>
        <strain evidence="3">CECT 8482</strain>
    </source>
</reference>
<dbReference type="RefSeq" id="WP_377685735.1">
    <property type="nucleotide sequence ID" value="NZ_JBHMDZ010000011.1"/>
</dbReference>
<evidence type="ECO:0000313" key="2">
    <source>
        <dbReference type="EMBL" id="MDN3711604.1"/>
    </source>
</evidence>
<dbReference type="Proteomes" id="UP001243846">
    <property type="component" value="Unassembled WGS sequence"/>
</dbReference>
<accession>A0ABT8D476</accession>
<dbReference type="InterPro" id="IPR036844">
    <property type="entry name" value="Hint_dom_sf"/>
</dbReference>